<evidence type="ECO:0000256" key="3">
    <source>
        <dbReference type="PIRSR" id="PIRSR016184-1"/>
    </source>
</evidence>
<feature type="active site" evidence="3">
    <location>
        <position position="46"/>
    </location>
</feature>
<keyword evidence="5" id="KW-1185">Reference proteome</keyword>
<comment type="caution">
    <text evidence="4">The sequence shown here is derived from an EMBL/GenBank/DDBJ whole genome shotgun (WGS) entry which is preliminary data.</text>
</comment>
<gene>
    <name evidence="4" type="ORF">CRD36_15990</name>
</gene>
<evidence type="ECO:0000256" key="2">
    <source>
        <dbReference type="ARBA" id="ARBA00023235"/>
    </source>
</evidence>
<accession>A0A2G4YNE7</accession>
<dbReference type="Gene3D" id="3.10.310.10">
    <property type="entry name" value="Diaminopimelate Epimerase, Chain A, domain 1"/>
    <property type="match status" value="2"/>
</dbReference>
<dbReference type="PANTHER" id="PTHR13774:SF39">
    <property type="entry name" value="BIOSYNTHESIS PROTEIN, PUTATIVE-RELATED"/>
    <property type="match status" value="1"/>
</dbReference>
<dbReference type="Pfam" id="PF02567">
    <property type="entry name" value="PhzC-PhzF"/>
    <property type="match status" value="1"/>
</dbReference>
<dbReference type="SUPFAM" id="SSF54506">
    <property type="entry name" value="Diaminopimelate epimerase-like"/>
    <property type="match status" value="1"/>
</dbReference>
<evidence type="ECO:0000256" key="1">
    <source>
        <dbReference type="ARBA" id="ARBA00008270"/>
    </source>
</evidence>
<protein>
    <submittedName>
        <fullName evidence="4">PhzF family phenazine biosynthesis protein</fullName>
    </submittedName>
</protein>
<comment type="similarity">
    <text evidence="1">Belongs to the PhzF family.</text>
</comment>
<dbReference type="FunCoup" id="A0A2G4YNE7">
    <property type="interactions" value="431"/>
</dbReference>
<evidence type="ECO:0000313" key="4">
    <source>
        <dbReference type="EMBL" id="PHZ83851.1"/>
    </source>
</evidence>
<dbReference type="RefSeq" id="WP_099474948.1">
    <property type="nucleotide sequence ID" value="NZ_PDEM01000031.1"/>
</dbReference>
<organism evidence="4 5">
    <name type="scientific">Paremcibacter congregatus</name>
    <dbReference type="NCBI Taxonomy" id="2043170"/>
    <lineage>
        <taxon>Bacteria</taxon>
        <taxon>Pseudomonadati</taxon>
        <taxon>Pseudomonadota</taxon>
        <taxon>Alphaproteobacteria</taxon>
        <taxon>Emcibacterales</taxon>
        <taxon>Emcibacteraceae</taxon>
        <taxon>Paremcibacter</taxon>
    </lineage>
</organism>
<dbReference type="PIRSF" id="PIRSF016184">
    <property type="entry name" value="PhzC_PhzF"/>
    <property type="match status" value="1"/>
</dbReference>
<evidence type="ECO:0000313" key="5">
    <source>
        <dbReference type="Proteomes" id="UP000229730"/>
    </source>
</evidence>
<proteinExistence type="inferred from homology"/>
<name>A0A2G4YNE7_9PROT</name>
<dbReference type="NCBIfam" id="TIGR00654">
    <property type="entry name" value="PhzF_family"/>
    <property type="match status" value="1"/>
</dbReference>
<dbReference type="PANTHER" id="PTHR13774">
    <property type="entry name" value="PHENAZINE BIOSYNTHESIS PROTEIN"/>
    <property type="match status" value="1"/>
</dbReference>
<dbReference type="AlphaFoldDB" id="A0A2G4YNE7"/>
<keyword evidence="2" id="KW-0413">Isomerase</keyword>
<sequence length="284" mass="30609">MMSDVYRIAAFAQGNKGGNPAGVMISEAMLPDQQMLAIAHEVGYSETAFLYPQEGGWRTRYFAPEIEVPFCGHATIATGALLGEKFGEGRYSLTLNDGNITVDVEQNDNGGFLVALQSPKTSSEDVSEAFVDSFLQHFNFGKEALDPAFPVRIASGGARHLILMLKDKPTLENMAYEFGPVKALMLENSFATISLLYRDAEGLFHSRNAFASGGVYEDPATGAAAAALAGYLRDINWPEADPDNGYSFDILQGEDMGSPSSLRVSFTEVPGSSIRVSGEARHIT</sequence>
<dbReference type="EMBL" id="PDEM01000031">
    <property type="protein sequence ID" value="PHZ83851.1"/>
    <property type="molecule type" value="Genomic_DNA"/>
</dbReference>
<dbReference type="GO" id="GO:0005737">
    <property type="term" value="C:cytoplasm"/>
    <property type="evidence" value="ECO:0007669"/>
    <property type="project" value="TreeGrafter"/>
</dbReference>
<dbReference type="Proteomes" id="UP000229730">
    <property type="component" value="Unassembled WGS sequence"/>
</dbReference>
<dbReference type="GO" id="GO:0016853">
    <property type="term" value="F:isomerase activity"/>
    <property type="evidence" value="ECO:0007669"/>
    <property type="project" value="UniProtKB-KW"/>
</dbReference>
<reference evidence="4 5" key="1">
    <citation type="submission" date="2017-10" db="EMBL/GenBank/DDBJ databases">
        <title>Frigbacter circumglobatus gen. nov. sp. nov., isolated from sediment cultured in situ.</title>
        <authorList>
            <person name="Zhao Z."/>
        </authorList>
    </citation>
    <scope>NUCLEOTIDE SEQUENCE [LARGE SCALE GENOMIC DNA]</scope>
    <source>
        <strain evidence="4 5">ZYL</strain>
    </source>
</reference>
<dbReference type="OrthoDB" id="9788221at2"/>
<dbReference type="InterPro" id="IPR003719">
    <property type="entry name" value="Phenazine_PhzF-like"/>
</dbReference>
<dbReference type="InParanoid" id="A0A2G4YNE7"/>